<dbReference type="Pfam" id="PF13561">
    <property type="entry name" value="adh_short_C2"/>
    <property type="match status" value="1"/>
</dbReference>
<dbReference type="Proteomes" id="UP000062912">
    <property type="component" value="Unassembled WGS sequence"/>
</dbReference>
<dbReference type="InterPro" id="IPR002347">
    <property type="entry name" value="SDR_fam"/>
</dbReference>
<dbReference type="FunFam" id="3.40.50.720:FF:000084">
    <property type="entry name" value="Short-chain dehydrogenase reductase"/>
    <property type="match status" value="1"/>
</dbReference>
<dbReference type="InterPro" id="IPR020904">
    <property type="entry name" value="Sc_DH/Rdtase_CS"/>
</dbReference>
<reference evidence="3 4" key="1">
    <citation type="submission" date="2015-11" db="EMBL/GenBank/DDBJ databases">
        <title>Expanding the genomic diversity of Burkholderia species for the development of highly accurate diagnostics.</title>
        <authorList>
            <person name="Sahl J."/>
            <person name="Keim P."/>
            <person name="Wagner D."/>
        </authorList>
    </citation>
    <scope>NUCLEOTIDE SEQUENCE [LARGE SCALE GENOMIC DNA]</scope>
    <source>
        <strain evidence="3 4">MSMB368WGS</strain>
    </source>
</reference>
<dbReference type="SUPFAM" id="SSF51735">
    <property type="entry name" value="NAD(P)-binding Rossmann-fold domains"/>
    <property type="match status" value="1"/>
</dbReference>
<dbReference type="PRINTS" id="PR00080">
    <property type="entry name" value="SDRFAMILY"/>
</dbReference>
<dbReference type="PANTHER" id="PTHR42760">
    <property type="entry name" value="SHORT-CHAIN DEHYDROGENASES/REDUCTASES FAMILY MEMBER"/>
    <property type="match status" value="1"/>
</dbReference>
<proteinExistence type="inferred from homology"/>
<dbReference type="AlphaFoldDB" id="A0A132EIA5"/>
<accession>A0A132EIA5</accession>
<dbReference type="PROSITE" id="PS00061">
    <property type="entry name" value="ADH_SHORT"/>
    <property type="match status" value="1"/>
</dbReference>
<comment type="similarity">
    <text evidence="1">Belongs to the short-chain dehydrogenases/reductases (SDR) family.</text>
</comment>
<dbReference type="InterPro" id="IPR036291">
    <property type="entry name" value="NAD(P)-bd_dom_sf"/>
</dbReference>
<dbReference type="EMBL" id="LPJR01000025">
    <property type="protein sequence ID" value="KWF30829.1"/>
    <property type="molecule type" value="Genomic_DNA"/>
</dbReference>
<dbReference type="Gene3D" id="3.40.50.720">
    <property type="entry name" value="NAD(P)-binding Rossmann-like Domain"/>
    <property type="match status" value="1"/>
</dbReference>
<evidence type="ECO:0000313" key="3">
    <source>
        <dbReference type="EMBL" id="KWF30829.1"/>
    </source>
</evidence>
<dbReference type="RefSeq" id="WP_060241017.1">
    <property type="nucleotide sequence ID" value="NZ_LPJR01000025.1"/>
</dbReference>
<evidence type="ECO:0000256" key="1">
    <source>
        <dbReference type="ARBA" id="ARBA00006484"/>
    </source>
</evidence>
<evidence type="ECO:0000313" key="4">
    <source>
        <dbReference type="Proteomes" id="UP000062912"/>
    </source>
</evidence>
<name>A0A132EIA5_9BURK</name>
<dbReference type="GO" id="GO:0006633">
    <property type="term" value="P:fatty acid biosynthetic process"/>
    <property type="evidence" value="ECO:0007669"/>
    <property type="project" value="TreeGrafter"/>
</dbReference>
<dbReference type="CDD" id="cd05233">
    <property type="entry name" value="SDR_c"/>
    <property type="match status" value="1"/>
</dbReference>
<dbReference type="GO" id="GO:0016616">
    <property type="term" value="F:oxidoreductase activity, acting on the CH-OH group of donors, NAD or NADP as acceptor"/>
    <property type="evidence" value="ECO:0007669"/>
    <property type="project" value="TreeGrafter"/>
</dbReference>
<dbReference type="PRINTS" id="PR00081">
    <property type="entry name" value="GDHRDH"/>
</dbReference>
<comment type="caution">
    <text evidence="3">The sequence shown here is derived from an EMBL/GenBank/DDBJ whole genome shotgun (WGS) entry which is preliminary data.</text>
</comment>
<protein>
    <submittedName>
        <fullName evidence="3">Short-chain dehydrogenase</fullName>
    </submittedName>
</protein>
<dbReference type="PANTHER" id="PTHR42760:SF133">
    <property type="entry name" value="3-OXOACYL-[ACYL-CARRIER-PROTEIN] REDUCTASE"/>
    <property type="match status" value="1"/>
</dbReference>
<dbReference type="GO" id="GO:0048038">
    <property type="term" value="F:quinone binding"/>
    <property type="evidence" value="ECO:0007669"/>
    <property type="project" value="TreeGrafter"/>
</dbReference>
<gene>
    <name evidence="3" type="ORF">WT56_12500</name>
</gene>
<keyword evidence="2" id="KW-0560">Oxidoreductase</keyword>
<dbReference type="OrthoDB" id="9803333at2"/>
<organism evidence="3 4">
    <name type="scientific">Burkholderia pseudomultivorans</name>
    <dbReference type="NCBI Taxonomy" id="1207504"/>
    <lineage>
        <taxon>Bacteria</taxon>
        <taxon>Pseudomonadati</taxon>
        <taxon>Pseudomonadota</taxon>
        <taxon>Betaproteobacteria</taxon>
        <taxon>Burkholderiales</taxon>
        <taxon>Burkholderiaceae</taxon>
        <taxon>Burkholderia</taxon>
        <taxon>Burkholderia cepacia complex</taxon>
    </lineage>
</organism>
<sequence length="231" mass="23979">MTTKVAVVTGSNGLTGQAICKNLAERGYQVVGLDVAESAKGDYAYRRCDVTDYEQIKATVAAIDAEYGTIRALVNNAGVWHGKSFFDISPADYDFTYGVNARAPFFLSQEVARRMIAAGGGGVIVNLASIVATTGSGVTDYGGSKAAVVNLTKSLAKPLGPHGIRVTAVSPGTINTAMGEKVPKELRDKLIASSGLQRAADPEEIASVVGFLVSDDARYVTGATVDVNGGL</sequence>
<evidence type="ECO:0000256" key="2">
    <source>
        <dbReference type="ARBA" id="ARBA00023002"/>
    </source>
</evidence>